<dbReference type="RefSeq" id="WP_173060209.1">
    <property type="nucleotide sequence ID" value="NZ_BAABGO010000019.1"/>
</dbReference>
<keyword evidence="2" id="KW-1133">Transmembrane helix</keyword>
<evidence type="ECO:0000313" key="4">
    <source>
        <dbReference type="Proteomes" id="UP000482800"/>
    </source>
</evidence>
<reference evidence="3 4" key="2">
    <citation type="submission" date="2020-03" db="EMBL/GenBank/DDBJ databases">
        <authorList>
            <person name="Ichikawa N."/>
            <person name="Kimura A."/>
            <person name="Kitahashi Y."/>
            <person name="Uohara A."/>
        </authorList>
    </citation>
    <scope>NUCLEOTIDE SEQUENCE [LARGE SCALE GENOMIC DNA]</scope>
    <source>
        <strain evidence="3 4">NBRC 108639</strain>
    </source>
</reference>
<sequence>MTDPLDDEALVRSAFTDLRVLVPGPPPGRLVAVEATVRRRRRRRATGLVAASLLATALAVTPAVLARGEPVGTPEATPVESRTPSEPEVLGSCPSSAARQGVDVSVTATDIAMGPVFDGAAGKRRRGDMVVEVCSAGRAAAPAGTLTLRWLATVTPDVPLGSGSWRDCRAGEPESAGGVTYTVVHCDHPALPPRTAWERMFLFDMPGEDDPGFERPIEQYAEAPAGGDVDTGNNRALFKNRPAEAVGTVTQPARPSCTAKTARNGVDLSVVATPLTLGPAPAEGQARRGDIAITVCNNGRAAAPAGTLTLRWLAAIPPDVQMGSGSWENCRYGEPEREAAGGGEVTYSVVHCSYAALEAGTSREHMFLFEIPGGADPDLGHPVSQYAHVSETGDTNAKDNRVAFTIATV</sequence>
<keyword evidence="4" id="KW-1185">Reference proteome</keyword>
<accession>A0A6V8KHT2</accession>
<feature type="transmembrane region" description="Helical" evidence="2">
    <location>
        <begin position="45"/>
        <end position="65"/>
    </location>
</feature>
<feature type="region of interest" description="Disordered" evidence="1">
    <location>
        <begin position="69"/>
        <end position="96"/>
    </location>
</feature>
<comment type="caution">
    <text evidence="3">The sequence shown here is derived from an EMBL/GenBank/DDBJ whole genome shotgun (WGS) entry which is preliminary data.</text>
</comment>
<organism evidence="3 4">
    <name type="scientific">Phytohabitans houttuyneae</name>
    <dbReference type="NCBI Taxonomy" id="1076126"/>
    <lineage>
        <taxon>Bacteria</taxon>
        <taxon>Bacillati</taxon>
        <taxon>Actinomycetota</taxon>
        <taxon>Actinomycetes</taxon>
        <taxon>Micromonosporales</taxon>
        <taxon>Micromonosporaceae</taxon>
    </lineage>
</organism>
<reference evidence="3 4" key="1">
    <citation type="submission" date="2020-03" db="EMBL/GenBank/DDBJ databases">
        <title>Whole genome shotgun sequence of Phytohabitans houttuyneae NBRC 108639.</title>
        <authorList>
            <person name="Komaki H."/>
            <person name="Tamura T."/>
        </authorList>
    </citation>
    <scope>NUCLEOTIDE SEQUENCE [LARGE SCALE GENOMIC DNA]</scope>
    <source>
        <strain evidence="3 4">NBRC 108639</strain>
    </source>
</reference>
<gene>
    <name evidence="3" type="ORF">Phou_054470</name>
</gene>
<evidence type="ECO:0000313" key="3">
    <source>
        <dbReference type="EMBL" id="GFJ81267.1"/>
    </source>
</evidence>
<keyword evidence="2" id="KW-0812">Transmembrane</keyword>
<protein>
    <submittedName>
        <fullName evidence="3">Uncharacterized protein</fullName>
    </submittedName>
</protein>
<dbReference type="EMBL" id="BLPF01000002">
    <property type="protein sequence ID" value="GFJ81267.1"/>
    <property type="molecule type" value="Genomic_DNA"/>
</dbReference>
<proteinExistence type="predicted"/>
<evidence type="ECO:0000256" key="1">
    <source>
        <dbReference type="SAM" id="MobiDB-lite"/>
    </source>
</evidence>
<dbReference type="AlphaFoldDB" id="A0A6V8KHT2"/>
<keyword evidence="2" id="KW-0472">Membrane</keyword>
<evidence type="ECO:0000256" key="2">
    <source>
        <dbReference type="SAM" id="Phobius"/>
    </source>
</evidence>
<name>A0A6V8KHT2_9ACTN</name>
<dbReference type="Proteomes" id="UP000482800">
    <property type="component" value="Unassembled WGS sequence"/>
</dbReference>